<evidence type="ECO:0000313" key="1">
    <source>
        <dbReference type="EMBL" id="KAG5457247.1"/>
    </source>
</evidence>
<dbReference type="Proteomes" id="UP000673691">
    <property type="component" value="Unassembled WGS sequence"/>
</dbReference>
<evidence type="ECO:0000313" key="2">
    <source>
        <dbReference type="Proteomes" id="UP000673691"/>
    </source>
</evidence>
<dbReference type="OrthoDB" id="10003551at2759"/>
<sequence>MKQNFYKITASNKFQAVIAFLRKELTYKPSDA</sequence>
<name>A0A8H7ZQE7_9FUNG</name>
<keyword evidence="2" id="KW-1185">Reference proteome</keyword>
<reference evidence="1 2" key="1">
    <citation type="journal article" name="Sci. Rep.">
        <title>Genome-scale phylogenetic analyses confirm Olpidium as the closest living zoosporic fungus to the non-flagellated, terrestrial fungi.</title>
        <authorList>
            <person name="Chang Y."/>
            <person name="Rochon D."/>
            <person name="Sekimoto S."/>
            <person name="Wang Y."/>
            <person name="Chovatia M."/>
            <person name="Sandor L."/>
            <person name="Salamov A."/>
            <person name="Grigoriev I.V."/>
            <person name="Stajich J.E."/>
            <person name="Spatafora J.W."/>
        </authorList>
    </citation>
    <scope>NUCLEOTIDE SEQUENCE [LARGE SCALE GENOMIC DNA]</scope>
    <source>
        <strain evidence="1">S191</strain>
    </source>
</reference>
<dbReference type="EMBL" id="JAEFCI010010374">
    <property type="protein sequence ID" value="KAG5457247.1"/>
    <property type="molecule type" value="Genomic_DNA"/>
</dbReference>
<feature type="non-terminal residue" evidence="1">
    <location>
        <position position="32"/>
    </location>
</feature>
<gene>
    <name evidence="1" type="ORF">BJ554DRAFT_2790</name>
</gene>
<dbReference type="AlphaFoldDB" id="A0A8H7ZQE7"/>
<protein>
    <submittedName>
        <fullName evidence="1">Uncharacterized protein</fullName>
    </submittedName>
</protein>
<dbReference type="Gene3D" id="3.10.20.90">
    <property type="entry name" value="Phosphatidylinositol 3-kinase Catalytic Subunit, Chain A, domain 1"/>
    <property type="match status" value="1"/>
</dbReference>
<proteinExistence type="predicted"/>
<comment type="caution">
    <text evidence="1">The sequence shown here is derived from an EMBL/GenBank/DDBJ whole genome shotgun (WGS) entry which is preliminary data.</text>
</comment>
<accession>A0A8H7ZQE7</accession>
<organism evidence="1 2">
    <name type="scientific">Olpidium bornovanus</name>
    <dbReference type="NCBI Taxonomy" id="278681"/>
    <lineage>
        <taxon>Eukaryota</taxon>
        <taxon>Fungi</taxon>
        <taxon>Fungi incertae sedis</taxon>
        <taxon>Olpidiomycota</taxon>
        <taxon>Olpidiomycotina</taxon>
        <taxon>Olpidiomycetes</taxon>
        <taxon>Olpidiales</taxon>
        <taxon>Olpidiaceae</taxon>
        <taxon>Olpidium</taxon>
    </lineage>
</organism>